<reference evidence="9 10" key="1">
    <citation type="submission" date="2023-08" db="EMBL/GenBank/DDBJ databases">
        <title>Phytohabitans sansha sp. nov., isolated from marine sediment.</title>
        <authorList>
            <person name="Zhao Y."/>
            <person name="Yi K."/>
        </authorList>
    </citation>
    <scope>NUCLEOTIDE SEQUENCE [LARGE SCALE GENOMIC DNA]</scope>
    <source>
        <strain evidence="9 10">ZYX-F-186</strain>
    </source>
</reference>
<evidence type="ECO:0000256" key="3">
    <source>
        <dbReference type="ARBA" id="ARBA00022692"/>
    </source>
</evidence>
<dbReference type="Proteomes" id="UP001230908">
    <property type="component" value="Unassembled WGS sequence"/>
</dbReference>
<dbReference type="InterPro" id="IPR050250">
    <property type="entry name" value="Macrolide_Exporter_MacB"/>
</dbReference>
<comment type="similarity">
    <text evidence="6">Belongs to the ABC-4 integral membrane protein family.</text>
</comment>
<feature type="transmembrane region" description="Helical" evidence="7">
    <location>
        <begin position="416"/>
        <end position="435"/>
    </location>
</feature>
<comment type="subcellular location">
    <subcellularLocation>
        <location evidence="1">Cell membrane</location>
        <topology evidence="1">Multi-pass membrane protein</topology>
    </subcellularLocation>
</comment>
<dbReference type="PANTHER" id="PTHR30572">
    <property type="entry name" value="MEMBRANE COMPONENT OF TRANSPORTER-RELATED"/>
    <property type="match status" value="1"/>
</dbReference>
<keyword evidence="10" id="KW-1185">Reference proteome</keyword>
<gene>
    <name evidence="9" type="ORF">RB614_30055</name>
</gene>
<evidence type="ECO:0000313" key="9">
    <source>
        <dbReference type="EMBL" id="MDQ7908784.1"/>
    </source>
</evidence>
<evidence type="ECO:0000256" key="4">
    <source>
        <dbReference type="ARBA" id="ARBA00022989"/>
    </source>
</evidence>
<feature type="transmembrane region" description="Helical" evidence="7">
    <location>
        <begin position="202"/>
        <end position="220"/>
    </location>
</feature>
<evidence type="ECO:0000313" key="10">
    <source>
        <dbReference type="Proteomes" id="UP001230908"/>
    </source>
</evidence>
<evidence type="ECO:0000256" key="7">
    <source>
        <dbReference type="SAM" id="Phobius"/>
    </source>
</evidence>
<dbReference type="InterPro" id="IPR003838">
    <property type="entry name" value="ABC3_permease_C"/>
</dbReference>
<organism evidence="9 10">
    <name type="scientific">Phytohabitans maris</name>
    <dbReference type="NCBI Taxonomy" id="3071409"/>
    <lineage>
        <taxon>Bacteria</taxon>
        <taxon>Bacillati</taxon>
        <taxon>Actinomycetota</taxon>
        <taxon>Actinomycetes</taxon>
        <taxon>Micromonosporales</taxon>
        <taxon>Micromonosporaceae</taxon>
    </lineage>
</organism>
<feature type="transmembrane region" description="Helical" evidence="7">
    <location>
        <begin position="109"/>
        <end position="134"/>
    </location>
</feature>
<accession>A0ABU0ZR13</accession>
<dbReference type="EMBL" id="JAVHUY010000034">
    <property type="protein sequence ID" value="MDQ7908784.1"/>
    <property type="molecule type" value="Genomic_DNA"/>
</dbReference>
<evidence type="ECO:0000256" key="1">
    <source>
        <dbReference type="ARBA" id="ARBA00004651"/>
    </source>
</evidence>
<dbReference type="PANTHER" id="PTHR30572:SF4">
    <property type="entry name" value="ABC TRANSPORTER PERMEASE YTRF"/>
    <property type="match status" value="1"/>
</dbReference>
<evidence type="ECO:0000256" key="2">
    <source>
        <dbReference type="ARBA" id="ARBA00022475"/>
    </source>
</evidence>
<keyword evidence="4 7" id="KW-1133">Transmembrane helix</keyword>
<evidence type="ECO:0000256" key="5">
    <source>
        <dbReference type="ARBA" id="ARBA00023136"/>
    </source>
</evidence>
<dbReference type="Pfam" id="PF02687">
    <property type="entry name" value="FtsX"/>
    <property type="match status" value="2"/>
</dbReference>
<comment type="caution">
    <text evidence="9">The sequence shown here is derived from an EMBL/GenBank/DDBJ whole genome shotgun (WGS) entry which is preliminary data.</text>
</comment>
<evidence type="ECO:0000256" key="6">
    <source>
        <dbReference type="ARBA" id="ARBA00038076"/>
    </source>
</evidence>
<keyword evidence="2" id="KW-1003">Cell membrane</keyword>
<feature type="transmembrane region" description="Helical" evidence="7">
    <location>
        <begin position="58"/>
        <end position="80"/>
    </location>
</feature>
<proteinExistence type="inferred from homology"/>
<keyword evidence="5 7" id="KW-0472">Membrane</keyword>
<feature type="transmembrane region" description="Helical" evidence="7">
    <location>
        <begin position="328"/>
        <end position="351"/>
    </location>
</feature>
<sequence length="454" mass="46324">MFMLAVRSLRRRVAAFTATFLAAFLGAVLVMAFGSLSDTGAAEGVAETDRQTLSTMSTVVGGWSLVLVAFAVTSTLTLSVRQRATEMALLKCVGATPAQLRRMVLGEALLLALAGALVAIPAGALTGRALLALLKSTDQVADGVPFAYGPVALGAGIGVTVLGAAGAAFLTARRVARMRAVAALGSAADAGTGGGRLGKGRIILSALFLAGGVQLGVMAATAGPEGFDSMQFAGSADILFGIGLAGLAPMLVRGASAALARPVRRFGGASGYLAVLNLRQRTAQLAAALTPVILFVGIGVGTLWMQAIQNDTSAGAVPTTQEDAIETLNFVVTGMIVLFTCIMLINTLVAATTYRRREFGQQRLAGATRRQVLGMVVLEGAVLTVAGLVCGTIAALPTVLPFSYAKTDDWLPDPEYGIWLGTVAVAVTVTMAALVGTARRTLRTPAVEAVSVAS</sequence>
<feature type="transmembrane region" description="Helical" evidence="7">
    <location>
        <begin position="372"/>
        <end position="396"/>
    </location>
</feature>
<dbReference type="RefSeq" id="WP_308716053.1">
    <property type="nucleotide sequence ID" value="NZ_JAVHUY010000034.1"/>
</dbReference>
<feature type="transmembrane region" description="Helical" evidence="7">
    <location>
        <begin position="285"/>
        <end position="308"/>
    </location>
</feature>
<name>A0ABU0ZR13_9ACTN</name>
<protein>
    <submittedName>
        <fullName evidence="9">ABC transporter permease</fullName>
    </submittedName>
</protein>
<feature type="transmembrane region" description="Helical" evidence="7">
    <location>
        <begin position="232"/>
        <end position="252"/>
    </location>
</feature>
<evidence type="ECO:0000259" key="8">
    <source>
        <dbReference type="Pfam" id="PF02687"/>
    </source>
</evidence>
<keyword evidence="3 7" id="KW-0812">Transmembrane</keyword>
<feature type="domain" description="ABC3 transporter permease C-terminal" evidence="8">
    <location>
        <begin position="62"/>
        <end position="178"/>
    </location>
</feature>
<feature type="domain" description="ABC3 transporter permease C-terminal" evidence="8">
    <location>
        <begin position="331"/>
        <end position="443"/>
    </location>
</feature>
<feature type="transmembrane region" description="Helical" evidence="7">
    <location>
        <begin position="146"/>
        <end position="170"/>
    </location>
</feature>